<dbReference type="InterPro" id="IPR024232">
    <property type="entry name" value="SpoIIIAH"/>
</dbReference>
<proteinExistence type="predicted"/>
<reference evidence="1" key="1">
    <citation type="journal article" date="2021" name="PeerJ">
        <title>Extensive microbial diversity within the chicken gut microbiome revealed by metagenomics and culture.</title>
        <authorList>
            <person name="Gilroy R."/>
            <person name="Ravi A."/>
            <person name="Getino M."/>
            <person name="Pursley I."/>
            <person name="Horton D.L."/>
            <person name="Alikhan N.F."/>
            <person name="Baker D."/>
            <person name="Gharbi K."/>
            <person name="Hall N."/>
            <person name="Watson M."/>
            <person name="Adriaenssens E.M."/>
            <person name="Foster-Nyarko E."/>
            <person name="Jarju S."/>
            <person name="Secka A."/>
            <person name="Antonio M."/>
            <person name="Oren A."/>
            <person name="Chaudhuri R.R."/>
            <person name="La Ragione R."/>
            <person name="Hildebrand F."/>
            <person name="Pallen M.J."/>
        </authorList>
    </citation>
    <scope>NUCLEOTIDE SEQUENCE</scope>
    <source>
        <strain evidence="1">USAMLcec2-132</strain>
    </source>
</reference>
<dbReference type="Pfam" id="PF12685">
    <property type="entry name" value="SpoIIIAH"/>
    <property type="match status" value="1"/>
</dbReference>
<protein>
    <submittedName>
        <fullName evidence="1">SpoIIIAH-like family protein</fullName>
    </submittedName>
</protein>
<dbReference type="AlphaFoldDB" id="A0A9D2NEY8"/>
<reference evidence="1" key="2">
    <citation type="submission" date="2021-04" db="EMBL/GenBank/DDBJ databases">
        <authorList>
            <person name="Gilroy R."/>
        </authorList>
    </citation>
    <scope>NUCLEOTIDE SEQUENCE</scope>
    <source>
        <strain evidence="1">USAMLcec2-132</strain>
    </source>
</reference>
<name>A0A9D2NEY8_9FIRM</name>
<gene>
    <name evidence="1" type="ORF">H9761_11155</name>
</gene>
<dbReference type="Gene3D" id="1.10.287.4300">
    <property type="entry name" value="Stage III sporulation protein AH-like"/>
    <property type="match status" value="1"/>
</dbReference>
<evidence type="ECO:0000313" key="2">
    <source>
        <dbReference type="Proteomes" id="UP000823891"/>
    </source>
</evidence>
<accession>A0A9D2NEY8</accession>
<evidence type="ECO:0000313" key="1">
    <source>
        <dbReference type="EMBL" id="HJC24247.1"/>
    </source>
</evidence>
<dbReference type="InterPro" id="IPR038503">
    <property type="entry name" value="SpoIIIAH_sf"/>
</dbReference>
<organism evidence="1 2">
    <name type="scientific">Candidatus Eisenbergiella merdavium</name>
    <dbReference type="NCBI Taxonomy" id="2838551"/>
    <lineage>
        <taxon>Bacteria</taxon>
        <taxon>Bacillati</taxon>
        <taxon>Bacillota</taxon>
        <taxon>Clostridia</taxon>
        <taxon>Lachnospirales</taxon>
        <taxon>Lachnospiraceae</taxon>
        <taxon>Eisenbergiella</taxon>
    </lineage>
</organism>
<dbReference type="EMBL" id="DWWS01000040">
    <property type="protein sequence ID" value="HJC24247.1"/>
    <property type="molecule type" value="Genomic_DNA"/>
</dbReference>
<sequence length="251" mass="26014">MITALAIMIAVAGYLNFAGTKAGQEQLASADAQNAEDEEMTALLDLSEEDIVSDLESGDISDIDSLDSDQEAAAVENYLDESMSADGALSGEVEADVAVAAQAIDEAAAELALEGESVSDSSVPGEAVFTSSSGISSLAGAKLQKEQTRARNKETLLDIINNENISEEQKQDAINGMISLTDMAEKETAAEILLEAKGFADVVVSISGTNVDVVVNASTLTDAQRAQIEDIVTRKTGIAPENIIISPVSGG</sequence>
<dbReference type="Proteomes" id="UP000823891">
    <property type="component" value="Unassembled WGS sequence"/>
</dbReference>
<comment type="caution">
    <text evidence="1">The sequence shown here is derived from an EMBL/GenBank/DDBJ whole genome shotgun (WGS) entry which is preliminary data.</text>
</comment>